<dbReference type="GO" id="GO:0015031">
    <property type="term" value="P:protein transport"/>
    <property type="evidence" value="ECO:0007669"/>
    <property type="project" value="UniProtKB-KW"/>
</dbReference>
<feature type="compositionally biased region" description="Basic and acidic residues" evidence="5">
    <location>
        <begin position="889"/>
        <end position="911"/>
    </location>
</feature>
<evidence type="ECO:0000259" key="6">
    <source>
        <dbReference type="Pfam" id="PF08314"/>
    </source>
</evidence>
<feature type="region of interest" description="Disordered" evidence="5">
    <location>
        <begin position="886"/>
        <end position="911"/>
    </location>
</feature>
<dbReference type="Pfam" id="PF08314">
    <property type="entry name" value="Sec39"/>
    <property type="match status" value="1"/>
</dbReference>
<name>A0AAV9MZ69_9EURO</name>
<feature type="region of interest" description="Disordered" evidence="5">
    <location>
        <begin position="839"/>
        <end position="866"/>
    </location>
</feature>
<dbReference type="RefSeq" id="XP_064702375.1">
    <property type="nucleotide sequence ID" value="XM_064850709.1"/>
</dbReference>
<keyword evidence="4" id="KW-0653">Protein transport</keyword>
<reference evidence="7 8" key="1">
    <citation type="submission" date="2023-08" db="EMBL/GenBank/DDBJ databases">
        <title>Black Yeasts Isolated from many extreme environments.</title>
        <authorList>
            <person name="Coleine C."/>
            <person name="Stajich J.E."/>
            <person name="Selbmann L."/>
        </authorList>
    </citation>
    <scope>NUCLEOTIDE SEQUENCE [LARGE SCALE GENOMIC DNA]</scope>
    <source>
        <strain evidence="7 8">CCFEE 5792</strain>
    </source>
</reference>
<evidence type="ECO:0000313" key="8">
    <source>
        <dbReference type="Proteomes" id="UP001358417"/>
    </source>
</evidence>
<dbReference type="AlphaFoldDB" id="A0AAV9MZ69"/>
<dbReference type="PANTHER" id="PTHR40787">
    <property type="entry name" value="SECRETED PROTEIN"/>
    <property type="match status" value="1"/>
</dbReference>
<dbReference type="EMBL" id="JAVRRD010000028">
    <property type="protein sequence ID" value="KAK5046802.1"/>
    <property type="molecule type" value="Genomic_DNA"/>
</dbReference>
<comment type="caution">
    <text evidence="7">The sequence shown here is derived from an EMBL/GenBank/DDBJ whole genome shotgun (WGS) entry which is preliminary data.</text>
</comment>
<feature type="domain" description="Sec39" evidence="6">
    <location>
        <begin position="13"/>
        <end position="752"/>
    </location>
</feature>
<gene>
    <name evidence="7" type="ORF">LTR84_007156</name>
</gene>
<evidence type="ECO:0000256" key="5">
    <source>
        <dbReference type="SAM" id="MobiDB-lite"/>
    </source>
</evidence>
<evidence type="ECO:0000256" key="4">
    <source>
        <dbReference type="ARBA" id="ARBA00022927"/>
    </source>
</evidence>
<dbReference type="InterPro" id="IPR013244">
    <property type="entry name" value="Sec39_domain"/>
</dbReference>
<dbReference type="PANTHER" id="PTHR40787:SF3">
    <property type="entry name" value="PROTEIN TRANSPORT PROTEIN SEC39"/>
    <property type="match status" value="1"/>
</dbReference>
<evidence type="ECO:0000313" key="7">
    <source>
        <dbReference type="EMBL" id="KAK5046802.1"/>
    </source>
</evidence>
<dbReference type="GO" id="GO:0006890">
    <property type="term" value="P:retrograde vesicle-mediated transport, Golgi to endoplasmic reticulum"/>
    <property type="evidence" value="ECO:0007669"/>
    <property type="project" value="InterPro"/>
</dbReference>
<comment type="subcellular location">
    <subcellularLocation>
        <location evidence="1">Endoplasmic reticulum</location>
    </subcellularLocation>
</comment>
<dbReference type="Proteomes" id="UP001358417">
    <property type="component" value="Unassembled WGS sequence"/>
</dbReference>
<accession>A0AAV9MZ69</accession>
<keyword evidence="2" id="KW-0813">Transport</keyword>
<proteinExistence type="predicted"/>
<evidence type="ECO:0000256" key="3">
    <source>
        <dbReference type="ARBA" id="ARBA00022824"/>
    </source>
</evidence>
<keyword evidence="8" id="KW-1185">Reference proteome</keyword>
<dbReference type="GeneID" id="89975322"/>
<protein>
    <recommendedName>
        <fullName evidence="6">Sec39 domain-containing protein</fullName>
    </recommendedName>
</protein>
<dbReference type="GO" id="GO:0005783">
    <property type="term" value="C:endoplasmic reticulum"/>
    <property type="evidence" value="ECO:0007669"/>
    <property type="project" value="UniProtKB-SubCell"/>
</dbReference>
<organism evidence="7 8">
    <name type="scientific">Exophiala bonariae</name>
    <dbReference type="NCBI Taxonomy" id="1690606"/>
    <lineage>
        <taxon>Eukaryota</taxon>
        <taxon>Fungi</taxon>
        <taxon>Dikarya</taxon>
        <taxon>Ascomycota</taxon>
        <taxon>Pezizomycotina</taxon>
        <taxon>Eurotiomycetes</taxon>
        <taxon>Chaetothyriomycetidae</taxon>
        <taxon>Chaetothyriales</taxon>
        <taxon>Herpotrichiellaceae</taxon>
        <taxon>Exophiala</taxon>
    </lineage>
</organism>
<sequence length="911" mass="101009">MSDVSRLTDPQVLLQAVQLASTSDLDRLLHLHRLRQNILSTTVIYRILLSFYPVNQLKLSDLATFLLSLQDPARDALLTNEFKVDPSISALSRKDALRRCRLLTLRPNHHHTIFGSENALANFVLNWSYRVQSVGGIQPLLTFVEPFLDHDPALRLWYSSCLVPAVRLQYDFYPDSEDTIGLQEFQSLSGVPGVKTLLHNADMTHDPTLIARDLGDVVTPWVHGTSEWKRRRVEPEPAEDTGSEWDSVNQWLLSASAENFVATGKAYLQWNGPKPTESDPDSRIEKALLAGFAQTGLAIIYAGSELSKEALVVSQNVVAKVARIAGELPLDSTSTSPDITLDGTLAQSLKESDLLPTVLLRPENPFTQVKKSSLDLIQGLLLTADHLLQFDLPAPISTLAKICLFGSERQQKDELGRILQRFSGSSRSQVDWVSAWHRLHWSRRWTSQDTSDYDGTQYGLLSKMSSEELDARILDAALNSGQFEAVAKIYFDAGTPRLPVAEIETHVADAILRAYDNAADGNRERGGLRPAYEMLKFFRLKLPQSSKLEDIDHLIKATHRLSFYRLNLSHGIPFRPVAIRVQKNPINLVAKVLEQDPKSYTKLDDLLEIGRSLVLAHLPSRMVTDDALDPLGLGQFQAEHEITRLAIEAALRSNDFDTAYSYITTRLSTGTSSDYHDDISWRAAYAAGKYRPSATPKSLDARIENLSRRMELLSRALVLAPVGDSLAEILGTWRRHEEEMAALREEGVQEERASDARADADLPGAFGLDDRELDAAESQRAMARRAWPGATPGLSYEEHAPMGLFDVAKGAASALRKSSFFPLGSTGLQDLQIRDAAMSSTQHGFDVRDSAPGSPPTGERVRKRDQVTNMVTSGIVSGMGWVLGAQAQDRNDFKSNGKSHDEQPSSRGDHS</sequence>
<keyword evidence="3" id="KW-0256">Endoplasmic reticulum</keyword>
<evidence type="ECO:0000256" key="1">
    <source>
        <dbReference type="ARBA" id="ARBA00004240"/>
    </source>
</evidence>
<evidence type="ECO:0000256" key="2">
    <source>
        <dbReference type="ARBA" id="ARBA00022448"/>
    </source>
</evidence>